<dbReference type="InterPro" id="IPR050261">
    <property type="entry name" value="FrsA_esterase"/>
</dbReference>
<proteinExistence type="predicted"/>
<feature type="chain" id="PRO_5032310556" evidence="1">
    <location>
        <begin position="18"/>
        <end position="258"/>
    </location>
</feature>
<feature type="signal peptide" evidence="1">
    <location>
        <begin position="1"/>
        <end position="17"/>
    </location>
</feature>
<dbReference type="AlphaFoldDB" id="A0A858RJR0"/>
<sequence length="258" mass="27657">MKALLLSLMAISSAASAALVEKTVEYKEGDVTLEGFHVYDDAVKGKRPAVLVIHQWTGLTDYEKARSRQLAELGYNVFAADIYGKGIRPVPPAAGQEAGKYKGDRKLYRARLNAGLEQLKKDGLTDTSKIAAIGYCFGGTGVLELARSGADLVGVVSFHGALDAADGMKAEKGSVKTKVLACHGADDPFVPVPQVQAFEEEMRESGADWQLIAYGGAVHGFTQKMAGDDNSKGAAYNEKADKRSWEAMKAFFAEIFGK</sequence>
<dbReference type="SUPFAM" id="SSF53474">
    <property type="entry name" value="alpha/beta-Hydrolases"/>
    <property type="match status" value="1"/>
</dbReference>
<dbReference type="Gene3D" id="3.40.50.1820">
    <property type="entry name" value="alpha/beta hydrolase"/>
    <property type="match status" value="1"/>
</dbReference>
<reference evidence="3 4" key="1">
    <citation type="submission" date="2020-04" db="EMBL/GenBank/DDBJ databases">
        <title>Luteolibacter sp. G-1-1-1 isolated from soil.</title>
        <authorList>
            <person name="Dahal R.H."/>
        </authorList>
    </citation>
    <scope>NUCLEOTIDE SEQUENCE [LARGE SCALE GENOMIC DNA]</scope>
    <source>
        <strain evidence="3 4">G-1-1-1</strain>
    </source>
</reference>
<evidence type="ECO:0000313" key="3">
    <source>
        <dbReference type="EMBL" id="QJE96744.1"/>
    </source>
</evidence>
<evidence type="ECO:0000313" key="4">
    <source>
        <dbReference type="Proteomes" id="UP000501812"/>
    </source>
</evidence>
<accession>A0A858RJR0</accession>
<evidence type="ECO:0000256" key="1">
    <source>
        <dbReference type="SAM" id="SignalP"/>
    </source>
</evidence>
<keyword evidence="1" id="KW-0732">Signal</keyword>
<keyword evidence="4" id="KW-1185">Reference proteome</keyword>
<gene>
    <name evidence="3" type="ORF">HHL09_13450</name>
</gene>
<name>A0A858RJR0_9BACT</name>
<dbReference type="RefSeq" id="WP_169455145.1">
    <property type="nucleotide sequence ID" value="NZ_CP051774.1"/>
</dbReference>
<dbReference type="PANTHER" id="PTHR22946:SF0">
    <property type="entry name" value="DIENELACTONE HYDROLASE DOMAIN-CONTAINING PROTEIN"/>
    <property type="match status" value="1"/>
</dbReference>
<organism evidence="3 4">
    <name type="scientific">Luteolibacter luteus</name>
    <dbReference type="NCBI Taxonomy" id="2728835"/>
    <lineage>
        <taxon>Bacteria</taxon>
        <taxon>Pseudomonadati</taxon>
        <taxon>Verrucomicrobiota</taxon>
        <taxon>Verrucomicrobiia</taxon>
        <taxon>Verrucomicrobiales</taxon>
        <taxon>Verrucomicrobiaceae</taxon>
        <taxon>Luteolibacter</taxon>
    </lineage>
</organism>
<dbReference type="PANTHER" id="PTHR22946">
    <property type="entry name" value="DIENELACTONE HYDROLASE DOMAIN-CONTAINING PROTEIN-RELATED"/>
    <property type="match status" value="1"/>
</dbReference>
<feature type="domain" description="Dienelactone hydrolase" evidence="2">
    <location>
        <begin position="35"/>
        <end position="255"/>
    </location>
</feature>
<dbReference type="GO" id="GO:0016787">
    <property type="term" value="F:hydrolase activity"/>
    <property type="evidence" value="ECO:0007669"/>
    <property type="project" value="UniProtKB-KW"/>
</dbReference>
<dbReference type="Proteomes" id="UP000501812">
    <property type="component" value="Chromosome"/>
</dbReference>
<keyword evidence="3" id="KW-0378">Hydrolase</keyword>
<dbReference type="EMBL" id="CP051774">
    <property type="protein sequence ID" value="QJE96744.1"/>
    <property type="molecule type" value="Genomic_DNA"/>
</dbReference>
<dbReference type="Pfam" id="PF01738">
    <property type="entry name" value="DLH"/>
    <property type="match status" value="1"/>
</dbReference>
<dbReference type="InterPro" id="IPR029058">
    <property type="entry name" value="AB_hydrolase_fold"/>
</dbReference>
<protein>
    <submittedName>
        <fullName evidence="3">Dienelactone hydrolase family protein</fullName>
    </submittedName>
</protein>
<evidence type="ECO:0000259" key="2">
    <source>
        <dbReference type="Pfam" id="PF01738"/>
    </source>
</evidence>
<dbReference type="InterPro" id="IPR002925">
    <property type="entry name" value="Dienelactn_hydro"/>
</dbReference>
<dbReference type="KEGG" id="luo:HHL09_13450"/>